<evidence type="ECO:0000256" key="1">
    <source>
        <dbReference type="SAM" id="SignalP"/>
    </source>
</evidence>
<evidence type="ECO:0000313" key="3">
    <source>
        <dbReference type="Proteomes" id="UP000198901"/>
    </source>
</evidence>
<dbReference type="RefSeq" id="WP_093199855.1">
    <property type="nucleotide sequence ID" value="NZ_FNGS01000003.1"/>
</dbReference>
<keyword evidence="3" id="KW-1185">Reference proteome</keyword>
<protein>
    <recommendedName>
        <fullName evidence="4">Outer membrane protein beta-barrel domain-containing protein</fullName>
    </recommendedName>
</protein>
<proteinExistence type="predicted"/>
<dbReference type="AlphaFoldDB" id="A0A1G9M810"/>
<feature type="chain" id="PRO_5011563618" description="Outer membrane protein beta-barrel domain-containing protein" evidence="1">
    <location>
        <begin position="21"/>
        <end position="284"/>
    </location>
</feature>
<gene>
    <name evidence="2" type="ORF">SAMN04488090_1488</name>
</gene>
<evidence type="ECO:0000313" key="2">
    <source>
        <dbReference type="EMBL" id="SDL70376.1"/>
    </source>
</evidence>
<accession>A0A1G9M810</accession>
<feature type="signal peptide" evidence="1">
    <location>
        <begin position="1"/>
        <end position="20"/>
    </location>
</feature>
<organism evidence="2 3">
    <name type="scientific">Siphonobacter aquaeclarae</name>
    <dbReference type="NCBI Taxonomy" id="563176"/>
    <lineage>
        <taxon>Bacteria</taxon>
        <taxon>Pseudomonadati</taxon>
        <taxon>Bacteroidota</taxon>
        <taxon>Cytophagia</taxon>
        <taxon>Cytophagales</taxon>
        <taxon>Cytophagaceae</taxon>
        <taxon>Siphonobacter</taxon>
    </lineage>
</organism>
<sequence>MKKIYYLTTFLFSLILSANAQKQPYSRKGEFYVLWGYNRSTYRNSDIHFYGKGYDFTLYNVVAKDKPSPFDFETYFNPTEFSIPQYDLNAGWFFADHWAVSVGWDHMKYVMVNDQASTISGHISGTVSNPDIPVNPAYVGDYNKTPIVINSNDFLTFEHTDGFNYASVELDRYDRIWKAKNGIQGLDWLVGVGAGAIVPRSDVRLFTVGKNNAFNFAGWGTSVKAGLRFDMSRRLFLQADFKHGYTRLFDIHTTGRGSDHAKQSIWFTEGYVALGYKFGKHRPR</sequence>
<reference evidence="2 3" key="1">
    <citation type="submission" date="2016-10" db="EMBL/GenBank/DDBJ databases">
        <authorList>
            <person name="de Groot N.N."/>
        </authorList>
    </citation>
    <scope>NUCLEOTIDE SEQUENCE [LARGE SCALE GENOMIC DNA]</scope>
    <source>
        <strain evidence="2 3">DSM 21668</strain>
    </source>
</reference>
<dbReference type="STRING" id="563176.SAMN04488090_1488"/>
<keyword evidence="1" id="KW-0732">Signal</keyword>
<name>A0A1G9M810_9BACT</name>
<dbReference type="OrthoDB" id="8887208at2"/>
<dbReference type="EMBL" id="FNGS01000003">
    <property type="protein sequence ID" value="SDL70376.1"/>
    <property type="molecule type" value="Genomic_DNA"/>
</dbReference>
<dbReference type="Proteomes" id="UP000198901">
    <property type="component" value="Unassembled WGS sequence"/>
</dbReference>
<evidence type="ECO:0008006" key="4">
    <source>
        <dbReference type="Google" id="ProtNLM"/>
    </source>
</evidence>